<organism evidence="3">
    <name type="scientific">Clastoptera arizonana</name>
    <name type="common">Arizona spittle bug</name>
    <dbReference type="NCBI Taxonomy" id="38151"/>
    <lineage>
        <taxon>Eukaryota</taxon>
        <taxon>Metazoa</taxon>
        <taxon>Ecdysozoa</taxon>
        <taxon>Arthropoda</taxon>
        <taxon>Hexapoda</taxon>
        <taxon>Insecta</taxon>
        <taxon>Pterygota</taxon>
        <taxon>Neoptera</taxon>
        <taxon>Paraneoptera</taxon>
        <taxon>Hemiptera</taxon>
        <taxon>Auchenorrhyncha</taxon>
        <taxon>Cercopoidea</taxon>
        <taxon>Clastopteridae</taxon>
        <taxon>Clastoptera</taxon>
    </lineage>
</organism>
<evidence type="ECO:0000256" key="1">
    <source>
        <dbReference type="ARBA" id="ARBA00005606"/>
    </source>
</evidence>
<name>A0A1B6CU85_9HEMI</name>
<keyword evidence="2" id="KW-0711">Selenium</keyword>
<sequence>MQNIGCCDGPGYKSPLDAMKNGPKEEIVYVLCIQTDPEKPDYLATIDVNPQSLTYTQVINRLKLKNVGDEVHHFGWNSCSSCYGDKSKKRDKLILPCLGSDRVYILDVSSDPKAPTIHKVLEPEEMHVFGVSTPHTTHCLPSGDVMISTMGDVNGNGKGEFILIDGKSWTYKGLWTKGESAKFGYDFWYQPFWDVMVSSEWGAPKSFKAGFKFEDVVNPDLTGRSLNFYSWSQGKLLHTLNLEEDGIAPLEVRFLHNPLAAQGFVGCAVNANVFRFYRKDDGTWTADKVIDIPSKKVKGWIQEEIAGMVTDILISMDDKFLYLSNWLHGDVRQYNISNPAQPKLTGQVFLGGSVLKGGSLEIVNDLELQEQPEPLYIKGTRIYGSPQMLQLSLDGKRLYVTTALFSPWDKQIYPDMVKNGSVLMKLDVDNVNGGLSLDKEFLVDFGREPDGPVLAHECRYPGGDCTSDIWLTNEEDK</sequence>
<dbReference type="GO" id="GO:0008430">
    <property type="term" value="F:selenium binding"/>
    <property type="evidence" value="ECO:0007669"/>
    <property type="project" value="InterPro"/>
</dbReference>
<gene>
    <name evidence="3" type="ORF">g.10573</name>
</gene>
<proteinExistence type="inferred from homology"/>
<comment type="similarity">
    <text evidence="1">Belongs to the selenium-binding protein family.</text>
</comment>
<dbReference type="SUPFAM" id="SSF75011">
    <property type="entry name" value="3-carboxy-cis,cis-mucoante lactonizing enzyme"/>
    <property type="match status" value="1"/>
</dbReference>
<dbReference type="AlphaFoldDB" id="A0A1B6CU85"/>
<dbReference type="PANTHER" id="PTHR23300:SF0">
    <property type="entry name" value="METHANETHIOL OXIDASE"/>
    <property type="match status" value="1"/>
</dbReference>
<evidence type="ECO:0000256" key="2">
    <source>
        <dbReference type="ARBA" id="ARBA00023266"/>
    </source>
</evidence>
<dbReference type="EMBL" id="GEDC01020403">
    <property type="protein sequence ID" value="JAS16895.1"/>
    <property type="molecule type" value="Transcribed_RNA"/>
</dbReference>
<dbReference type="PANTHER" id="PTHR23300">
    <property type="entry name" value="METHANETHIOL OXIDASE"/>
    <property type="match status" value="1"/>
</dbReference>
<evidence type="ECO:0008006" key="4">
    <source>
        <dbReference type="Google" id="ProtNLM"/>
    </source>
</evidence>
<dbReference type="Pfam" id="PF05694">
    <property type="entry name" value="SBP56"/>
    <property type="match status" value="1"/>
</dbReference>
<reference evidence="3" key="1">
    <citation type="submission" date="2015-12" db="EMBL/GenBank/DDBJ databases">
        <title>De novo transcriptome assembly of four potential Pierce s Disease insect vectors from Arizona vineyards.</title>
        <authorList>
            <person name="Tassone E.E."/>
        </authorList>
    </citation>
    <scope>NUCLEOTIDE SEQUENCE</scope>
</reference>
<evidence type="ECO:0000313" key="3">
    <source>
        <dbReference type="EMBL" id="JAS16895.1"/>
    </source>
</evidence>
<accession>A0A1B6CU85</accession>
<dbReference type="InterPro" id="IPR008826">
    <property type="entry name" value="Se-bd"/>
</dbReference>
<protein>
    <recommendedName>
        <fullName evidence="4">Methanethiol oxidase</fullName>
    </recommendedName>
</protein>